<dbReference type="AlphaFoldDB" id="A0A9P6QDN5"/>
<feature type="compositionally biased region" description="Basic residues" evidence="2">
    <location>
        <begin position="644"/>
        <end position="655"/>
    </location>
</feature>
<feature type="compositionally biased region" description="Basic and acidic residues" evidence="2">
    <location>
        <begin position="689"/>
        <end position="714"/>
    </location>
</feature>
<evidence type="ECO:0000313" key="4">
    <source>
        <dbReference type="Proteomes" id="UP000726737"/>
    </source>
</evidence>
<sequence>MGVESVSTHTVMNDATTTIVSRTTTIVSEHEEVFPDHRHGHRGDHHQHHLHNHNIVKDVRKTLRDYWFPKRSEDDNDDDEEEEVEEEVEEEEARHPLLLKPNNVMRRAYDYWKSLTKDSEESARELVSKAKHERDEAAKEAKWAVLGYKRVAREKFEAAEKKYRDALAAAETAHGQALERAKNRWLQQAEKVQKEVGAEAEGGITHKKWDRFKAAVDSLIFNPPKYACSPSSIYWFKLHEPAEIDSGWDCHEIWEHPYWHDHGHKSLKTVSKKRLPLGKVHEMMENLFHQAETKAKTAPSATSFDSTLKSVKEYYQGVLSRVARNEQGAIEELDEMADRVKAKLNEAKYHEEQTDSWLTAQWNAIVDNAGDTKDQYERVFKKAIMNVKQARNDAYNALLGNLQKAVQTARNNIKETIRQTKDEVDKSRVHRAIQEASQAFTDTLKEAENKIKTAPRNAYEDAVESFNRETSQLKHKLEAAAKSARKSGASVSYHASKSVSSAAHQASQSGKSMRNDASRKLDEARHSADSIRDRATKSASSIWGAATPFASTPLQNVHDKYHQMLGDAKHNLFGQHLSSHHRHDHVHHNHHYDHPTSIYGLITALYLLLLARKIWLRRSSWWSTSFGGSSLPSTSADTHGNLHVTKHGRHHRRHSNGSVSSDEDHHRHSHRRHSVSSIGSSHSHHRDHHEHQNHLEHHERHDSHEKHRRHESDSHRHHGGHHGVHADNAFSYVLHNFTAQVPATLILLVLLELGGFIRIGLHSLFTGLVISQLLQCGYFNNLMEQLGILDSALGERVSRRSARQMGRTLGWVVLGLAGAAYSIKVLHDES</sequence>
<feature type="coiled-coil region" evidence="1">
    <location>
        <begin position="120"/>
        <end position="195"/>
    </location>
</feature>
<reference evidence="3" key="1">
    <citation type="journal article" date="2020" name="Fungal Divers.">
        <title>Resolving the Mortierellaceae phylogeny through synthesis of multi-gene phylogenetics and phylogenomics.</title>
        <authorList>
            <person name="Vandepol N."/>
            <person name="Liber J."/>
            <person name="Desiro A."/>
            <person name="Na H."/>
            <person name="Kennedy M."/>
            <person name="Barry K."/>
            <person name="Grigoriev I.V."/>
            <person name="Miller A.N."/>
            <person name="O'Donnell K."/>
            <person name="Stajich J.E."/>
            <person name="Bonito G."/>
        </authorList>
    </citation>
    <scope>NUCLEOTIDE SEQUENCE</scope>
    <source>
        <strain evidence="3">KOD948</strain>
    </source>
</reference>
<dbReference type="Proteomes" id="UP000726737">
    <property type="component" value="Unassembled WGS sequence"/>
</dbReference>
<accession>A0A9P6QDN5</accession>
<feature type="region of interest" description="Disordered" evidence="2">
    <location>
        <begin position="495"/>
        <end position="533"/>
    </location>
</feature>
<keyword evidence="1" id="KW-0175">Coiled coil</keyword>
<feature type="coiled-coil region" evidence="1">
    <location>
        <begin position="323"/>
        <end position="450"/>
    </location>
</feature>
<dbReference type="OrthoDB" id="2441315at2759"/>
<evidence type="ECO:0000313" key="3">
    <source>
        <dbReference type="EMBL" id="KAG0264363.1"/>
    </source>
</evidence>
<feature type="region of interest" description="Disordered" evidence="2">
    <location>
        <begin position="628"/>
        <end position="723"/>
    </location>
</feature>
<protein>
    <submittedName>
        <fullName evidence="3">Uncharacterized protein</fullName>
    </submittedName>
</protein>
<evidence type="ECO:0000256" key="1">
    <source>
        <dbReference type="SAM" id="Coils"/>
    </source>
</evidence>
<comment type="caution">
    <text evidence="3">The sequence shown here is derived from an EMBL/GenBank/DDBJ whole genome shotgun (WGS) entry which is preliminary data.</text>
</comment>
<evidence type="ECO:0000256" key="2">
    <source>
        <dbReference type="SAM" id="MobiDB-lite"/>
    </source>
</evidence>
<proteinExistence type="predicted"/>
<name>A0A9P6QDN5_9FUNG</name>
<keyword evidence="4" id="KW-1185">Reference proteome</keyword>
<gene>
    <name evidence="3" type="ORF">BG011_006969</name>
</gene>
<organism evidence="3 4">
    <name type="scientific">Mortierella polycephala</name>
    <dbReference type="NCBI Taxonomy" id="41804"/>
    <lineage>
        <taxon>Eukaryota</taxon>
        <taxon>Fungi</taxon>
        <taxon>Fungi incertae sedis</taxon>
        <taxon>Mucoromycota</taxon>
        <taxon>Mortierellomycotina</taxon>
        <taxon>Mortierellomycetes</taxon>
        <taxon>Mortierellales</taxon>
        <taxon>Mortierellaceae</taxon>
        <taxon>Mortierella</taxon>
    </lineage>
</organism>
<feature type="compositionally biased region" description="Basic and acidic residues" evidence="2">
    <location>
        <begin position="513"/>
        <end position="533"/>
    </location>
</feature>
<feature type="compositionally biased region" description="Low complexity" evidence="2">
    <location>
        <begin position="495"/>
        <end position="512"/>
    </location>
</feature>
<feature type="region of interest" description="Disordered" evidence="2">
    <location>
        <begin position="69"/>
        <end position="94"/>
    </location>
</feature>
<feature type="compositionally biased region" description="Acidic residues" evidence="2">
    <location>
        <begin position="74"/>
        <end position="91"/>
    </location>
</feature>
<dbReference type="EMBL" id="JAAAJA010000052">
    <property type="protein sequence ID" value="KAG0264363.1"/>
    <property type="molecule type" value="Genomic_DNA"/>
</dbReference>